<comment type="similarity">
    <text evidence="8">Belongs to the EXORDIUM family.</text>
</comment>
<keyword evidence="6" id="KW-0067">ATP-binding</keyword>
<keyword evidence="13" id="KW-0675">Receptor</keyword>
<evidence type="ECO:0000256" key="1">
    <source>
        <dbReference type="ARBA" id="ARBA00004271"/>
    </source>
</evidence>
<proteinExistence type="inferred from homology"/>
<feature type="signal peptide" evidence="10">
    <location>
        <begin position="1"/>
        <end position="19"/>
    </location>
</feature>
<dbReference type="Pfam" id="PF04674">
    <property type="entry name" value="Phi_1"/>
    <property type="match status" value="2"/>
</dbReference>
<keyword evidence="7" id="KW-1015">Disulfide bond</keyword>
<keyword evidence="2" id="KW-0052">Apoplast</keyword>
<evidence type="ECO:0000259" key="11">
    <source>
        <dbReference type="PROSITE" id="PS01180"/>
    </source>
</evidence>
<dbReference type="GO" id="GO:0048046">
    <property type="term" value="C:apoplast"/>
    <property type="evidence" value="ECO:0007669"/>
    <property type="project" value="UniProtKB-SubCell"/>
</dbReference>
<dbReference type="InterPro" id="IPR006766">
    <property type="entry name" value="EXORDIUM-like"/>
</dbReference>
<dbReference type="EMBL" id="JARAOO010000006">
    <property type="protein sequence ID" value="KAJ7965008.1"/>
    <property type="molecule type" value="Genomic_DNA"/>
</dbReference>
<dbReference type="InterPro" id="IPR001245">
    <property type="entry name" value="Ser-Thr/Tyr_kinase_cat_dom"/>
</dbReference>
<evidence type="ECO:0000256" key="2">
    <source>
        <dbReference type="ARBA" id="ARBA00022523"/>
    </source>
</evidence>
<dbReference type="PANTHER" id="PTHR27001:SF931">
    <property type="entry name" value="OS11G0664100 PROTEIN"/>
    <property type="match status" value="1"/>
</dbReference>
<keyword evidence="4 10" id="KW-0732">Signal</keyword>
<evidence type="ECO:0000256" key="8">
    <source>
        <dbReference type="ARBA" id="ARBA00023591"/>
    </source>
</evidence>
<evidence type="ECO:0000256" key="6">
    <source>
        <dbReference type="ARBA" id="ARBA00022840"/>
    </source>
</evidence>
<dbReference type="KEGG" id="qsa:O6P43_014729"/>
<dbReference type="Gene3D" id="2.60.120.290">
    <property type="entry name" value="Spermadhesin, CUB domain"/>
    <property type="match status" value="2"/>
</dbReference>
<feature type="domain" description="CUB" evidence="11">
    <location>
        <begin position="281"/>
        <end position="352"/>
    </location>
</feature>
<dbReference type="Proteomes" id="UP001163823">
    <property type="component" value="Chromosome 6"/>
</dbReference>
<keyword evidence="3" id="KW-0964">Secreted</keyword>
<dbReference type="Pfam" id="PF00431">
    <property type="entry name" value="CUB"/>
    <property type="match status" value="2"/>
</dbReference>
<evidence type="ECO:0000256" key="5">
    <source>
        <dbReference type="ARBA" id="ARBA00022741"/>
    </source>
</evidence>
<dbReference type="GO" id="GO:0005524">
    <property type="term" value="F:ATP binding"/>
    <property type="evidence" value="ECO:0007669"/>
    <property type="project" value="UniProtKB-KW"/>
</dbReference>
<comment type="subcellular location">
    <subcellularLocation>
        <location evidence="1">Secreted</location>
        <location evidence="1">Extracellular space</location>
        <location evidence="1">Apoplast</location>
    </subcellularLocation>
</comment>
<keyword evidence="13" id="KW-0808">Transferase</keyword>
<comment type="caution">
    <text evidence="13">The sequence shown here is derived from an EMBL/GenBank/DDBJ whole genome shotgun (WGS) entry which is preliminary data.</text>
</comment>
<gene>
    <name evidence="13" type="ORF">O6P43_014729</name>
</gene>
<dbReference type="PANTHER" id="PTHR27001">
    <property type="entry name" value="OS01G0253100 PROTEIN"/>
    <property type="match status" value="1"/>
</dbReference>
<keyword evidence="14" id="KW-1185">Reference proteome</keyword>
<accession>A0AAD7PR91</accession>
<dbReference type="InterPro" id="IPR011009">
    <property type="entry name" value="Kinase-like_dom_sf"/>
</dbReference>
<dbReference type="InterPro" id="IPR000859">
    <property type="entry name" value="CUB_dom"/>
</dbReference>
<dbReference type="PROSITE" id="PS01180">
    <property type="entry name" value="CUB"/>
    <property type="match status" value="2"/>
</dbReference>
<evidence type="ECO:0000256" key="10">
    <source>
        <dbReference type="SAM" id="SignalP"/>
    </source>
</evidence>
<keyword evidence="5" id="KW-0547">Nucleotide-binding</keyword>
<dbReference type="SUPFAM" id="SSF56112">
    <property type="entry name" value="Protein kinase-like (PK-like)"/>
    <property type="match status" value="1"/>
</dbReference>
<dbReference type="InterPro" id="IPR000719">
    <property type="entry name" value="Prot_kinase_dom"/>
</dbReference>
<evidence type="ECO:0000256" key="4">
    <source>
        <dbReference type="ARBA" id="ARBA00022729"/>
    </source>
</evidence>
<protein>
    <submittedName>
        <fullName evidence="13">Wall-associated receptor kinase-like</fullName>
    </submittedName>
</protein>
<keyword evidence="9" id="KW-1133">Transmembrane helix</keyword>
<dbReference type="PROSITE" id="PS50011">
    <property type="entry name" value="PROTEIN_KINASE_DOM"/>
    <property type="match status" value="1"/>
</dbReference>
<evidence type="ECO:0000259" key="12">
    <source>
        <dbReference type="PROSITE" id="PS50011"/>
    </source>
</evidence>
<evidence type="ECO:0000256" key="3">
    <source>
        <dbReference type="ARBA" id="ARBA00022525"/>
    </source>
</evidence>
<dbReference type="SMART" id="SM00042">
    <property type="entry name" value="CUB"/>
    <property type="match status" value="2"/>
</dbReference>
<name>A0AAD7PR91_QUISA</name>
<feature type="transmembrane region" description="Helical" evidence="9">
    <location>
        <begin position="523"/>
        <end position="549"/>
    </location>
</feature>
<keyword evidence="9" id="KW-0472">Membrane</keyword>
<evidence type="ECO:0000313" key="14">
    <source>
        <dbReference type="Proteomes" id="UP001163823"/>
    </source>
</evidence>
<dbReference type="InterPro" id="IPR035914">
    <property type="entry name" value="Sperma_CUB_dom_sf"/>
</dbReference>
<dbReference type="GO" id="GO:0004672">
    <property type="term" value="F:protein kinase activity"/>
    <property type="evidence" value="ECO:0007669"/>
    <property type="project" value="InterPro"/>
</dbReference>
<keyword evidence="13" id="KW-0418">Kinase</keyword>
<feature type="domain" description="CUB" evidence="11">
    <location>
        <begin position="403"/>
        <end position="514"/>
    </location>
</feature>
<evidence type="ECO:0000256" key="7">
    <source>
        <dbReference type="ARBA" id="ARBA00023157"/>
    </source>
</evidence>
<dbReference type="CDD" id="cd00041">
    <property type="entry name" value="CUB"/>
    <property type="match status" value="1"/>
</dbReference>
<reference evidence="13" key="1">
    <citation type="journal article" date="2023" name="Science">
        <title>Elucidation of the pathway for biosynthesis of saponin adjuvants from the soapbark tree.</title>
        <authorList>
            <person name="Reed J."/>
            <person name="Orme A."/>
            <person name="El-Demerdash A."/>
            <person name="Owen C."/>
            <person name="Martin L.B.B."/>
            <person name="Misra R.C."/>
            <person name="Kikuchi S."/>
            <person name="Rejzek M."/>
            <person name="Martin A.C."/>
            <person name="Harkess A."/>
            <person name="Leebens-Mack J."/>
            <person name="Louveau T."/>
            <person name="Stephenson M.J."/>
            <person name="Osbourn A."/>
        </authorList>
    </citation>
    <scope>NUCLEOTIDE SEQUENCE</scope>
    <source>
        <strain evidence="13">S10</strain>
    </source>
</reference>
<evidence type="ECO:0000256" key="9">
    <source>
        <dbReference type="SAM" id="Phobius"/>
    </source>
</evidence>
<keyword evidence="9" id="KW-0812">Transmembrane</keyword>
<dbReference type="AlphaFoldDB" id="A0AAD7PR91"/>
<dbReference type="Gene3D" id="1.10.510.10">
    <property type="entry name" value="Transferase(Phosphotransferase) domain 1"/>
    <property type="match status" value="1"/>
</dbReference>
<evidence type="ECO:0000313" key="13">
    <source>
        <dbReference type="EMBL" id="KAJ7965008.1"/>
    </source>
</evidence>
<dbReference type="SUPFAM" id="SSF49854">
    <property type="entry name" value="Spermadhesin, CUB domain"/>
    <property type="match status" value="2"/>
</dbReference>
<dbReference type="Pfam" id="PF07714">
    <property type="entry name" value="PK_Tyr_Ser-Thr"/>
    <property type="match status" value="1"/>
</dbReference>
<feature type="chain" id="PRO_5042059927" evidence="10">
    <location>
        <begin position="20"/>
        <end position="806"/>
    </location>
</feature>
<dbReference type="GO" id="GO:0005886">
    <property type="term" value="C:plasma membrane"/>
    <property type="evidence" value="ECO:0007669"/>
    <property type="project" value="TreeGrafter"/>
</dbReference>
<feature type="domain" description="Protein kinase" evidence="12">
    <location>
        <begin position="572"/>
        <end position="806"/>
    </location>
</feature>
<sequence length="806" mass="90101">MFGFLLTALLLQYLPQSPCLFSYESSIGLSYNGGRIMTEPVKVSILWFGDGWQDSRTEVIRNAITSLTSSRYLVKDSEVPTLGNWWEIIRQYRDYANAPVTDTVNVGSECFYSGPQLNMTLDQVMEIGKAVFSETSIGGFGGNLTCTQAFEVDDNTIYHVVFSHTVLFLDGRKQRGLTETCSPPNADEKIDSLVGLMLARIAEEVTNGDGRGWMSNDGNRLTVASSCDPLIQREEAGPPLFMNVERNLSFNAVGLKGHRYIAPYVWDQRISNCALKLSETCGTDLVLVQQSEGFLRAGIMVNHTDGLQPYPPNQKCQWLIRQPAAKFISFTINYVSITEDSNDRLIICESDYSSRCSIIQQNNGNFDKHYKLMSSKAYIEFTTTDHVSFESRGWEIKYSTGTCDGKEDIYEHHGVISSSLYTSTISSYAEGLTCQWVLHGKPGTPVSLRFTHINITQKFDYLAIYKDKTHQIANFSGFYSRSDLPQMNLTGEVIIIFATQTDKGEGWSVDFNISSPISSKKDVWPIISIIIITVVAVSLSFGFIALAILQRQRKQIISLQPEEGFVLISLETGEDNQIAEGPSAMVYKADWSDGGFVAVKFLRDIAAQTQVQEEILLKSSSHPNIISLVGRGQDRHQRQYLVFEFMARGSLSLNLEEKGETLGWEKRLAIVLQICSAIQMLHMYLKPPAYHGNITSQNILLDESCNAKLGGFGAANYCNINRTNPEQLLDMSKDIWSLGLLLVELLRGKPLANRQDYGTMSVEEINDLVGAQDCLDRRLKIPREKCKITGTGKVWRNSQVVQSVVA</sequence>
<organism evidence="13 14">
    <name type="scientific">Quillaja saponaria</name>
    <name type="common">Soap bark tree</name>
    <dbReference type="NCBI Taxonomy" id="32244"/>
    <lineage>
        <taxon>Eukaryota</taxon>
        <taxon>Viridiplantae</taxon>
        <taxon>Streptophyta</taxon>
        <taxon>Embryophyta</taxon>
        <taxon>Tracheophyta</taxon>
        <taxon>Spermatophyta</taxon>
        <taxon>Magnoliopsida</taxon>
        <taxon>eudicotyledons</taxon>
        <taxon>Gunneridae</taxon>
        <taxon>Pentapetalae</taxon>
        <taxon>rosids</taxon>
        <taxon>fabids</taxon>
        <taxon>Fabales</taxon>
        <taxon>Quillajaceae</taxon>
        <taxon>Quillaja</taxon>
    </lineage>
</organism>